<keyword evidence="8 12" id="KW-1133">Transmembrane helix</keyword>
<dbReference type="InterPro" id="IPR005821">
    <property type="entry name" value="Ion_trans_dom"/>
</dbReference>
<comment type="subcellular location">
    <subcellularLocation>
        <location evidence="1">Membrane</location>
        <topology evidence="1">Multi-pass membrane protein</topology>
    </subcellularLocation>
</comment>
<dbReference type="STRING" id="604088.SAMN04488060_0140"/>
<keyword evidence="10 12" id="KW-0472">Membrane</keyword>
<feature type="transmembrane region" description="Helical" evidence="12">
    <location>
        <begin position="221"/>
        <end position="241"/>
    </location>
</feature>
<dbReference type="InterPro" id="IPR027359">
    <property type="entry name" value="Volt_channel_dom_sf"/>
</dbReference>
<keyword evidence="6" id="KW-0851">Voltage-gated channel</keyword>
<accession>A0A1I5KDZ4</accession>
<evidence type="ECO:0000256" key="6">
    <source>
        <dbReference type="ARBA" id="ARBA00022882"/>
    </source>
</evidence>
<evidence type="ECO:0000256" key="12">
    <source>
        <dbReference type="SAM" id="Phobius"/>
    </source>
</evidence>
<name>A0A1I5KDZ4_9SPHN</name>
<dbReference type="InterPro" id="IPR028325">
    <property type="entry name" value="VG_K_chnl"/>
</dbReference>
<dbReference type="RefSeq" id="WP_090476390.1">
    <property type="nucleotide sequence ID" value="NZ_FOWZ01000001.1"/>
</dbReference>
<evidence type="ECO:0000256" key="3">
    <source>
        <dbReference type="ARBA" id="ARBA00022538"/>
    </source>
</evidence>
<reference evidence="15" key="1">
    <citation type="submission" date="2016-10" db="EMBL/GenBank/DDBJ databases">
        <authorList>
            <person name="Varghese N."/>
            <person name="Submissions S."/>
        </authorList>
    </citation>
    <scope>NUCLEOTIDE SEQUENCE [LARGE SCALE GENOMIC DNA]</scope>
    <source>
        <strain evidence="15">CGMCC 1.7715</strain>
    </source>
</reference>
<dbReference type="Gene3D" id="1.10.287.70">
    <property type="match status" value="1"/>
</dbReference>
<keyword evidence="3" id="KW-0633">Potassium transport</keyword>
<feature type="transmembrane region" description="Helical" evidence="12">
    <location>
        <begin position="21"/>
        <end position="43"/>
    </location>
</feature>
<dbReference type="PANTHER" id="PTHR11537:SF254">
    <property type="entry name" value="POTASSIUM VOLTAGE-GATED CHANNEL PROTEIN SHAB"/>
    <property type="match status" value="1"/>
</dbReference>
<feature type="transmembrane region" description="Helical" evidence="12">
    <location>
        <begin position="93"/>
        <end position="113"/>
    </location>
</feature>
<keyword evidence="15" id="KW-1185">Reference proteome</keyword>
<sequence>MNLRQILYHQLHIGAKTDGRLTLLNIVLVWVIIAAVVTAIMSTEVEFDRQWHDEILMAELVFGIVFLAEYAARIYAAPEHPGPGSALSKRLRFMLSPLGVIDLVVILVTFAPIFIANAAALRVVRLLRVVSIMKFGRFTAATKEMAMAIRERSYDLLVCIAFAFVFLLCGASALYWIEGELQPEAFGSIPRALWWAVITFTTVGYGDAYPITSAGRVVGSLVAITGVLLVALPTGIVAAAFSDAMQHRREEIQKALEKARERGELDDEDTREDT</sequence>
<dbReference type="Pfam" id="PF00520">
    <property type="entry name" value="Ion_trans"/>
    <property type="match status" value="1"/>
</dbReference>
<protein>
    <submittedName>
        <fullName evidence="14">Voltage-gated potassium channel</fullName>
    </submittedName>
</protein>
<dbReference type="GO" id="GO:0001508">
    <property type="term" value="P:action potential"/>
    <property type="evidence" value="ECO:0007669"/>
    <property type="project" value="TreeGrafter"/>
</dbReference>
<keyword evidence="7" id="KW-0630">Potassium</keyword>
<evidence type="ECO:0000313" key="14">
    <source>
        <dbReference type="EMBL" id="SFO83302.1"/>
    </source>
</evidence>
<keyword evidence="4 12" id="KW-0812">Transmembrane</keyword>
<feature type="transmembrane region" description="Helical" evidence="12">
    <location>
        <begin position="192"/>
        <end position="209"/>
    </location>
</feature>
<dbReference type="GO" id="GO:0008076">
    <property type="term" value="C:voltage-gated potassium channel complex"/>
    <property type="evidence" value="ECO:0007669"/>
    <property type="project" value="InterPro"/>
</dbReference>
<evidence type="ECO:0000256" key="9">
    <source>
        <dbReference type="ARBA" id="ARBA00023065"/>
    </source>
</evidence>
<keyword evidence="9" id="KW-0406">Ion transport</keyword>
<evidence type="ECO:0000313" key="15">
    <source>
        <dbReference type="Proteomes" id="UP000199331"/>
    </source>
</evidence>
<organism evidence="14 15">
    <name type="scientific">Qipengyuania nanhaisediminis</name>
    <dbReference type="NCBI Taxonomy" id="604088"/>
    <lineage>
        <taxon>Bacteria</taxon>
        <taxon>Pseudomonadati</taxon>
        <taxon>Pseudomonadota</taxon>
        <taxon>Alphaproteobacteria</taxon>
        <taxon>Sphingomonadales</taxon>
        <taxon>Erythrobacteraceae</taxon>
        <taxon>Qipengyuania</taxon>
    </lineage>
</organism>
<feature type="domain" description="Ion transport" evidence="13">
    <location>
        <begin position="26"/>
        <end position="247"/>
    </location>
</feature>
<dbReference type="AlphaFoldDB" id="A0A1I5KDZ4"/>
<evidence type="ECO:0000259" key="13">
    <source>
        <dbReference type="Pfam" id="PF00520"/>
    </source>
</evidence>
<evidence type="ECO:0000256" key="2">
    <source>
        <dbReference type="ARBA" id="ARBA00022448"/>
    </source>
</evidence>
<gene>
    <name evidence="14" type="ORF">SAMN04488060_0140</name>
</gene>
<evidence type="ECO:0000256" key="5">
    <source>
        <dbReference type="ARBA" id="ARBA00022826"/>
    </source>
</evidence>
<keyword evidence="2" id="KW-0813">Transport</keyword>
<dbReference type="Proteomes" id="UP000199331">
    <property type="component" value="Unassembled WGS sequence"/>
</dbReference>
<evidence type="ECO:0000256" key="10">
    <source>
        <dbReference type="ARBA" id="ARBA00023136"/>
    </source>
</evidence>
<keyword evidence="11 14" id="KW-0407">Ion channel</keyword>
<dbReference type="OrthoDB" id="9799090at2"/>
<dbReference type="PRINTS" id="PR00169">
    <property type="entry name" value="KCHANNEL"/>
</dbReference>
<dbReference type="GO" id="GO:0005249">
    <property type="term" value="F:voltage-gated potassium channel activity"/>
    <property type="evidence" value="ECO:0007669"/>
    <property type="project" value="InterPro"/>
</dbReference>
<dbReference type="SUPFAM" id="SSF81324">
    <property type="entry name" value="Voltage-gated potassium channels"/>
    <property type="match status" value="1"/>
</dbReference>
<evidence type="ECO:0000256" key="11">
    <source>
        <dbReference type="ARBA" id="ARBA00023303"/>
    </source>
</evidence>
<evidence type="ECO:0000256" key="8">
    <source>
        <dbReference type="ARBA" id="ARBA00022989"/>
    </source>
</evidence>
<keyword evidence="5" id="KW-0631">Potassium channel</keyword>
<proteinExistence type="predicted"/>
<evidence type="ECO:0000256" key="4">
    <source>
        <dbReference type="ARBA" id="ARBA00022692"/>
    </source>
</evidence>
<evidence type="ECO:0000256" key="1">
    <source>
        <dbReference type="ARBA" id="ARBA00004141"/>
    </source>
</evidence>
<evidence type="ECO:0000256" key="7">
    <source>
        <dbReference type="ARBA" id="ARBA00022958"/>
    </source>
</evidence>
<dbReference type="EMBL" id="FOWZ01000001">
    <property type="protein sequence ID" value="SFO83302.1"/>
    <property type="molecule type" value="Genomic_DNA"/>
</dbReference>
<feature type="transmembrane region" description="Helical" evidence="12">
    <location>
        <begin position="156"/>
        <end position="177"/>
    </location>
</feature>
<dbReference type="Gene3D" id="1.20.120.350">
    <property type="entry name" value="Voltage-gated potassium channels. Chain C"/>
    <property type="match status" value="1"/>
</dbReference>
<dbReference type="PANTHER" id="PTHR11537">
    <property type="entry name" value="VOLTAGE-GATED POTASSIUM CHANNEL"/>
    <property type="match status" value="1"/>
</dbReference>